<dbReference type="AlphaFoldDB" id="A0A919H7E9"/>
<dbReference type="InterPro" id="IPR029046">
    <property type="entry name" value="LolA/LolB/LppX"/>
</dbReference>
<dbReference type="Gene3D" id="2.50.20.20">
    <property type="match status" value="1"/>
</dbReference>
<dbReference type="Proteomes" id="UP000600026">
    <property type="component" value="Unassembled WGS sequence"/>
</dbReference>
<feature type="chain" id="PRO_5038744574" description="Lipoprotein" evidence="2">
    <location>
        <begin position="24"/>
        <end position="318"/>
    </location>
</feature>
<evidence type="ECO:0008006" key="5">
    <source>
        <dbReference type="Google" id="ProtNLM"/>
    </source>
</evidence>
<evidence type="ECO:0000313" key="4">
    <source>
        <dbReference type="Proteomes" id="UP000600026"/>
    </source>
</evidence>
<dbReference type="EMBL" id="BNEE01000006">
    <property type="protein sequence ID" value="GHI87998.1"/>
    <property type="molecule type" value="Genomic_DNA"/>
</dbReference>
<keyword evidence="4" id="KW-1185">Reference proteome</keyword>
<protein>
    <recommendedName>
        <fullName evidence="5">Lipoprotein</fullName>
    </recommendedName>
</protein>
<sequence length="318" mass="33116">MIMQGVGTSVSVYRKKTVGAALAAVLLVAGLTACGGGKEAAGGGATEAVAAAEAKTKAQTPVEAVKAAYLKTAAAKSAKAELTIVGSDGKTSGQSGTKGWYPSSHDVTLKSDKPDTRSVMLGDLVYTQLDEPLQGKPWMKMNLAKDGKPGMRLNDDPAEYLAMLLGQEKLAHVGAGQTDGIDAEHYKATLTGADLIAADESTKVMQEKDRTYLHEAVKHLTAWEVDLWIGKDGYPVRVDTVSTDAAGTRKATAKFSGFGEQAPVQAPPAEQVAELDAVLKGVDDSLAETDRTLKEADKTLKEADKTLRDAGLGGLGGS</sequence>
<organism evidence="3 4">
    <name type="scientific">Streptomyces xanthophaeus</name>
    <dbReference type="NCBI Taxonomy" id="67385"/>
    <lineage>
        <taxon>Bacteria</taxon>
        <taxon>Bacillati</taxon>
        <taxon>Actinomycetota</taxon>
        <taxon>Actinomycetes</taxon>
        <taxon>Kitasatosporales</taxon>
        <taxon>Streptomycetaceae</taxon>
        <taxon>Streptomyces</taxon>
    </lineage>
</organism>
<feature type="signal peptide" evidence="2">
    <location>
        <begin position="1"/>
        <end position="23"/>
    </location>
</feature>
<reference evidence="3" key="1">
    <citation type="submission" date="2020-09" db="EMBL/GenBank/DDBJ databases">
        <title>Whole genome shotgun sequence of Streptomyces xanthophaeus NBRC 12829.</title>
        <authorList>
            <person name="Komaki H."/>
            <person name="Tamura T."/>
        </authorList>
    </citation>
    <scope>NUCLEOTIDE SEQUENCE</scope>
    <source>
        <strain evidence="3">NBRC 12829</strain>
    </source>
</reference>
<dbReference type="SUPFAM" id="SSF89392">
    <property type="entry name" value="Prokaryotic lipoproteins and lipoprotein localization factors"/>
    <property type="match status" value="1"/>
</dbReference>
<comment type="caution">
    <text evidence="3">The sequence shown here is derived from an EMBL/GenBank/DDBJ whole genome shotgun (WGS) entry which is preliminary data.</text>
</comment>
<gene>
    <name evidence="3" type="ORF">Sxan_53620</name>
</gene>
<feature type="region of interest" description="Disordered" evidence="1">
    <location>
        <begin position="86"/>
        <end position="113"/>
    </location>
</feature>
<keyword evidence="2" id="KW-0732">Signal</keyword>
<accession>A0A919H7E9</accession>
<name>A0A919H7E9_9ACTN</name>
<proteinExistence type="predicted"/>
<evidence type="ECO:0000256" key="1">
    <source>
        <dbReference type="SAM" id="MobiDB-lite"/>
    </source>
</evidence>
<evidence type="ECO:0000256" key="2">
    <source>
        <dbReference type="SAM" id="SignalP"/>
    </source>
</evidence>
<evidence type="ECO:0000313" key="3">
    <source>
        <dbReference type="EMBL" id="GHI87998.1"/>
    </source>
</evidence>